<sequence>MIQFKLKLDLPKIMQKRFATIFLATTLIAVMMVGLQIESVDAKKAQGTYNQKYGKANAGIVCGDRLCSEVNQGPNVSDTGKYMAKSDYGYAMMDDSSKKHGDSMKDHSYKKQGSSSDSITGAILKNNIFDGASGTVTVVIDAFDDGSIKINVPQLSTVDMVLVDGEEWDDAYVHGNMVKVYFYAGTEKIEIIGN</sequence>
<protein>
    <submittedName>
        <fullName evidence="1">Uncharacterized protein</fullName>
    </submittedName>
</protein>
<comment type="caution">
    <text evidence="1">The sequence shown here is derived from an EMBL/GenBank/DDBJ whole genome shotgun (WGS) entry which is preliminary data.</text>
</comment>
<gene>
    <name evidence="1" type="ORF">AAA799E16_00855</name>
</gene>
<reference evidence="1 2" key="1">
    <citation type="submission" date="2014-06" db="EMBL/GenBank/DDBJ databases">
        <authorList>
            <person name="Ngugi D.K."/>
            <person name="Blom J."/>
            <person name="Alam I."/>
            <person name="Rashid M."/>
            <person name="Ba Alawi W."/>
            <person name="Zhang G."/>
            <person name="Hikmawan T."/>
            <person name="Guan Y."/>
            <person name="Antunes A."/>
            <person name="Siam R."/>
            <person name="Eldorry H."/>
            <person name="Bajic V."/>
            <person name="Stingl U."/>
        </authorList>
    </citation>
    <scope>NUCLEOTIDE SEQUENCE [LARGE SCALE GENOMIC DNA]</scope>
    <source>
        <strain evidence="1">SCGC AAA799-E16</strain>
    </source>
</reference>
<dbReference type="EMBL" id="JNVL01000010">
    <property type="protein sequence ID" value="KER06343.1"/>
    <property type="molecule type" value="Genomic_DNA"/>
</dbReference>
<proteinExistence type="predicted"/>
<evidence type="ECO:0000313" key="1">
    <source>
        <dbReference type="EMBL" id="KER06343.1"/>
    </source>
</evidence>
<keyword evidence="2" id="KW-1185">Reference proteome</keyword>
<accession>A0A081S5Z0</accession>
<dbReference type="PATRIC" id="fig|1502292.3.peg.789"/>
<organism evidence="1 2">
    <name type="scientific">Marine Group I thaumarchaeote SCGC AAA799-E16</name>
    <dbReference type="NCBI Taxonomy" id="1502292"/>
    <lineage>
        <taxon>Archaea</taxon>
        <taxon>Nitrososphaerota</taxon>
        <taxon>Marine Group I</taxon>
    </lineage>
</organism>
<dbReference type="AlphaFoldDB" id="A0A081S5Z0"/>
<dbReference type="Proteomes" id="UP000028027">
    <property type="component" value="Unassembled WGS sequence"/>
</dbReference>
<name>A0A081S5Z0_9ARCH</name>
<evidence type="ECO:0000313" key="2">
    <source>
        <dbReference type="Proteomes" id="UP000028027"/>
    </source>
</evidence>